<proteinExistence type="predicted"/>
<evidence type="ECO:0000256" key="1">
    <source>
        <dbReference type="SAM" id="MobiDB-lite"/>
    </source>
</evidence>
<dbReference type="AlphaFoldDB" id="A0AAV2DRZ1"/>
<sequence length="99" mass="11285">MSTRSCRGHFEDYSFGTAQSSPQNYYSSSPKPDPSASLRPFAFPRPGYPEKGGETLAPVQLPNRVQEFLELERRRPAGQIDDDDWNRGIIGGFFFYFFP</sequence>
<reference evidence="2 3" key="1">
    <citation type="submission" date="2024-04" db="EMBL/GenBank/DDBJ databases">
        <authorList>
            <person name="Fracassetti M."/>
        </authorList>
    </citation>
    <scope>NUCLEOTIDE SEQUENCE [LARGE SCALE GENOMIC DNA]</scope>
</reference>
<protein>
    <submittedName>
        <fullName evidence="2">Uncharacterized protein</fullName>
    </submittedName>
</protein>
<evidence type="ECO:0000313" key="2">
    <source>
        <dbReference type="EMBL" id="CAL1376295.1"/>
    </source>
</evidence>
<keyword evidence="3" id="KW-1185">Reference proteome</keyword>
<feature type="compositionally biased region" description="Low complexity" evidence="1">
    <location>
        <begin position="19"/>
        <end position="30"/>
    </location>
</feature>
<feature type="region of interest" description="Disordered" evidence="1">
    <location>
        <begin position="1"/>
        <end position="56"/>
    </location>
</feature>
<accession>A0AAV2DRZ1</accession>
<dbReference type="Proteomes" id="UP001497516">
    <property type="component" value="Chromosome 3"/>
</dbReference>
<gene>
    <name evidence="2" type="ORF">LTRI10_LOCUS18035</name>
</gene>
<dbReference type="EMBL" id="OZ034816">
    <property type="protein sequence ID" value="CAL1376295.1"/>
    <property type="molecule type" value="Genomic_DNA"/>
</dbReference>
<evidence type="ECO:0000313" key="3">
    <source>
        <dbReference type="Proteomes" id="UP001497516"/>
    </source>
</evidence>
<organism evidence="2 3">
    <name type="scientific">Linum trigynum</name>
    <dbReference type="NCBI Taxonomy" id="586398"/>
    <lineage>
        <taxon>Eukaryota</taxon>
        <taxon>Viridiplantae</taxon>
        <taxon>Streptophyta</taxon>
        <taxon>Embryophyta</taxon>
        <taxon>Tracheophyta</taxon>
        <taxon>Spermatophyta</taxon>
        <taxon>Magnoliopsida</taxon>
        <taxon>eudicotyledons</taxon>
        <taxon>Gunneridae</taxon>
        <taxon>Pentapetalae</taxon>
        <taxon>rosids</taxon>
        <taxon>fabids</taxon>
        <taxon>Malpighiales</taxon>
        <taxon>Linaceae</taxon>
        <taxon>Linum</taxon>
    </lineage>
</organism>
<name>A0AAV2DRZ1_9ROSI</name>